<feature type="region of interest" description="Disordered" evidence="10">
    <location>
        <begin position="58"/>
        <end position="77"/>
    </location>
</feature>
<keyword evidence="6 9" id="KW-1133">Transmembrane helix</keyword>
<dbReference type="PANTHER" id="PTHR42982:SF1">
    <property type="entry name" value="SEC-INDEPENDENT PROTEIN TRANSLOCASE PROTEIN TATA"/>
    <property type="match status" value="1"/>
</dbReference>
<protein>
    <recommendedName>
        <fullName evidence="9">Sec-independent protein translocase protein TatA</fullName>
    </recommendedName>
</protein>
<dbReference type="Gene3D" id="1.20.5.3310">
    <property type="match status" value="1"/>
</dbReference>
<dbReference type="GO" id="GO:0008320">
    <property type="term" value="F:protein transmembrane transporter activity"/>
    <property type="evidence" value="ECO:0007669"/>
    <property type="project" value="UniProtKB-UniRule"/>
</dbReference>
<comment type="subcellular location">
    <subcellularLocation>
        <location evidence="1 9">Cell membrane</location>
        <topology evidence="1 9">Single-pass membrane protein</topology>
    </subcellularLocation>
</comment>
<feature type="transmembrane region" description="Helical" evidence="9">
    <location>
        <begin position="6"/>
        <end position="29"/>
    </location>
</feature>
<comment type="similarity">
    <text evidence="9">Belongs to the TatA/E family.</text>
</comment>
<dbReference type="OrthoDB" id="9812812at2"/>
<keyword evidence="7 9" id="KW-0811">Translocation</keyword>
<dbReference type="EMBL" id="FTPP01000001">
    <property type="protein sequence ID" value="SIT78198.1"/>
    <property type="molecule type" value="Genomic_DNA"/>
</dbReference>
<feature type="compositionally biased region" description="Polar residues" evidence="10">
    <location>
        <begin position="68"/>
        <end position="77"/>
    </location>
</feature>
<keyword evidence="3 9" id="KW-1003">Cell membrane</keyword>
<evidence type="ECO:0000256" key="6">
    <source>
        <dbReference type="ARBA" id="ARBA00022989"/>
    </source>
</evidence>
<evidence type="ECO:0000256" key="1">
    <source>
        <dbReference type="ARBA" id="ARBA00004162"/>
    </source>
</evidence>
<dbReference type="NCBIfam" id="TIGR01411">
    <property type="entry name" value="tatAE"/>
    <property type="match status" value="1"/>
</dbReference>
<evidence type="ECO:0000256" key="7">
    <source>
        <dbReference type="ARBA" id="ARBA00023010"/>
    </source>
</evidence>
<evidence type="ECO:0000313" key="11">
    <source>
        <dbReference type="EMBL" id="SIT78198.1"/>
    </source>
</evidence>
<reference evidence="12" key="1">
    <citation type="submission" date="2017-01" db="EMBL/GenBank/DDBJ databases">
        <authorList>
            <person name="Varghese N."/>
            <person name="Submissions S."/>
        </authorList>
    </citation>
    <scope>NUCLEOTIDE SEQUENCE [LARGE SCALE GENOMIC DNA]</scope>
    <source>
        <strain evidence="12">LP100</strain>
    </source>
</reference>
<evidence type="ECO:0000256" key="3">
    <source>
        <dbReference type="ARBA" id="ARBA00022475"/>
    </source>
</evidence>
<dbReference type="GO" id="GO:0043953">
    <property type="term" value="P:protein transport by the Tat complex"/>
    <property type="evidence" value="ECO:0007669"/>
    <property type="project" value="UniProtKB-UniRule"/>
</dbReference>
<keyword evidence="12" id="KW-1185">Reference proteome</keyword>
<sequence>MELASILLFIGGLGGPEVILIILVFVLFFGAKRIPEMAKGLGRGIREFKESSREIKDSFEKSAAVQPETEQVNLNRE</sequence>
<name>A0A1R3WJY1_9BACT</name>
<evidence type="ECO:0000256" key="5">
    <source>
        <dbReference type="ARBA" id="ARBA00022927"/>
    </source>
</evidence>
<keyword evidence="5 9" id="KW-0653">Protein transport</keyword>
<evidence type="ECO:0000256" key="2">
    <source>
        <dbReference type="ARBA" id="ARBA00022448"/>
    </source>
</evidence>
<dbReference type="InterPro" id="IPR006312">
    <property type="entry name" value="TatA/E"/>
</dbReference>
<organism evidence="11 12">
    <name type="scientific">Pontibacter indicus</name>
    <dbReference type="NCBI Taxonomy" id="1317125"/>
    <lineage>
        <taxon>Bacteria</taxon>
        <taxon>Pseudomonadati</taxon>
        <taxon>Bacteroidota</taxon>
        <taxon>Cytophagia</taxon>
        <taxon>Cytophagales</taxon>
        <taxon>Hymenobacteraceae</taxon>
        <taxon>Pontibacter</taxon>
    </lineage>
</organism>
<dbReference type="HAMAP" id="MF_00236">
    <property type="entry name" value="TatA_E"/>
    <property type="match status" value="1"/>
</dbReference>
<evidence type="ECO:0000256" key="4">
    <source>
        <dbReference type="ARBA" id="ARBA00022692"/>
    </source>
</evidence>
<dbReference type="PANTHER" id="PTHR42982">
    <property type="entry name" value="SEC-INDEPENDENT PROTEIN TRANSLOCASE PROTEIN TATA"/>
    <property type="match status" value="1"/>
</dbReference>
<evidence type="ECO:0000313" key="12">
    <source>
        <dbReference type="Proteomes" id="UP000187181"/>
    </source>
</evidence>
<evidence type="ECO:0000256" key="10">
    <source>
        <dbReference type="SAM" id="MobiDB-lite"/>
    </source>
</evidence>
<dbReference type="STRING" id="1317125.SAMN05444128_0599"/>
<gene>
    <name evidence="9" type="primary">tatA</name>
    <name evidence="11" type="ORF">SAMN05444128_0599</name>
</gene>
<dbReference type="Proteomes" id="UP000187181">
    <property type="component" value="Unassembled WGS sequence"/>
</dbReference>
<accession>A0A1R3WJY1</accession>
<keyword evidence="4 9" id="KW-0812">Transmembrane</keyword>
<comment type="function">
    <text evidence="9">Part of the twin-arginine translocation (Tat) system that transports large folded proteins containing a characteristic twin-arginine motif in their signal peptide across membranes. TatA could form the protein-conducting channel of the Tat system.</text>
</comment>
<dbReference type="GO" id="GO:0033281">
    <property type="term" value="C:TAT protein transport complex"/>
    <property type="evidence" value="ECO:0007669"/>
    <property type="project" value="UniProtKB-UniRule"/>
</dbReference>
<dbReference type="Pfam" id="PF02416">
    <property type="entry name" value="TatA_B_E"/>
    <property type="match status" value="1"/>
</dbReference>
<evidence type="ECO:0000256" key="8">
    <source>
        <dbReference type="ARBA" id="ARBA00023136"/>
    </source>
</evidence>
<evidence type="ECO:0000256" key="9">
    <source>
        <dbReference type="HAMAP-Rule" id="MF_00236"/>
    </source>
</evidence>
<comment type="subunit">
    <text evidence="9">Forms a complex with TatC.</text>
</comment>
<dbReference type="InterPro" id="IPR003369">
    <property type="entry name" value="TatA/B/E"/>
</dbReference>
<proteinExistence type="inferred from homology"/>
<keyword evidence="8 9" id="KW-0472">Membrane</keyword>
<keyword evidence="2 9" id="KW-0813">Transport</keyword>
<dbReference type="AlphaFoldDB" id="A0A1R3WJY1"/>
<dbReference type="RefSeq" id="WP_076665999.1">
    <property type="nucleotide sequence ID" value="NZ_FTPP01000001.1"/>
</dbReference>